<dbReference type="AlphaFoldDB" id="A0A9D1JY90"/>
<protein>
    <submittedName>
        <fullName evidence="1">Uncharacterized protein</fullName>
    </submittedName>
</protein>
<reference evidence="1" key="1">
    <citation type="submission" date="2020-10" db="EMBL/GenBank/DDBJ databases">
        <authorList>
            <person name="Gilroy R."/>
        </authorList>
    </citation>
    <scope>NUCLEOTIDE SEQUENCE</scope>
    <source>
        <strain evidence="1">CHK152-2871</strain>
    </source>
</reference>
<accession>A0A9D1JY90</accession>
<dbReference type="EMBL" id="DVJQ01000065">
    <property type="protein sequence ID" value="HIS74856.1"/>
    <property type="molecule type" value="Genomic_DNA"/>
</dbReference>
<name>A0A9D1JY90_9BACT</name>
<dbReference type="Proteomes" id="UP000886865">
    <property type="component" value="Unassembled WGS sequence"/>
</dbReference>
<gene>
    <name evidence="1" type="ORF">IAA86_07535</name>
</gene>
<sequence length="76" mass="8960">MYIIELIAKLSTKIKNRDFKFLKKQNSQQNEVVEEQSCEHIFVPIDSTKRILACTKCGFMVRVDPNKIKKQNPFEQ</sequence>
<comment type="caution">
    <text evidence="1">The sequence shown here is derived from an EMBL/GenBank/DDBJ whole genome shotgun (WGS) entry which is preliminary data.</text>
</comment>
<organism evidence="1 2">
    <name type="scientific">Candidatus Galligastranaerophilus intestinavium</name>
    <dbReference type="NCBI Taxonomy" id="2840836"/>
    <lineage>
        <taxon>Bacteria</taxon>
        <taxon>Candidatus Galligastranaerophilus</taxon>
    </lineage>
</organism>
<evidence type="ECO:0000313" key="2">
    <source>
        <dbReference type="Proteomes" id="UP000886865"/>
    </source>
</evidence>
<evidence type="ECO:0000313" key="1">
    <source>
        <dbReference type="EMBL" id="HIS74856.1"/>
    </source>
</evidence>
<reference evidence="1" key="2">
    <citation type="journal article" date="2021" name="PeerJ">
        <title>Extensive microbial diversity within the chicken gut microbiome revealed by metagenomics and culture.</title>
        <authorList>
            <person name="Gilroy R."/>
            <person name="Ravi A."/>
            <person name="Getino M."/>
            <person name="Pursley I."/>
            <person name="Horton D.L."/>
            <person name="Alikhan N.F."/>
            <person name="Baker D."/>
            <person name="Gharbi K."/>
            <person name="Hall N."/>
            <person name="Watson M."/>
            <person name="Adriaenssens E.M."/>
            <person name="Foster-Nyarko E."/>
            <person name="Jarju S."/>
            <person name="Secka A."/>
            <person name="Antonio M."/>
            <person name="Oren A."/>
            <person name="Chaudhuri R.R."/>
            <person name="La Ragione R."/>
            <person name="Hildebrand F."/>
            <person name="Pallen M.J."/>
        </authorList>
    </citation>
    <scope>NUCLEOTIDE SEQUENCE</scope>
    <source>
        <strain evidence="1">CHK152-2871</strain>
    </source>
</reference>
<proteinExistence type="predicted"/>